<evidence type="ECO:0000256" key="1">
    <source>
        <dbReference type="SAM" id="MobiDB-lite"/>
    </source>
</evidence>
<dbReference type="Proteomes" id="UP000028984">
    <property type="component" value="Unassembled WGS sequence"/>
</dbReference>
<feature type="compositionally biased region" description="Basic and acidic residues" evidence="1">
    <location>
        <begin position="125"/>
        <end position="136"/>
    </location>
</feature>
<dbReference type="eggNOG" id="ENOG50327W0">
    <property type="taxonomic scope" value="Bacteria"/>
</dbReference>
<accession>A0A087CYD4</accession>
<name>A0A087CYD4_9BIFI</name>
<sequence length="377" mass="41082">MRVIEQYCRGKRPDQSLNEDGLAITDGFAAVVDGVTSKSIRHLWRPCGGAVAKDLVLETIAALPDSATMRQTQLAIDTRFQRAYREYRESCSTAEERFAVDSNSNHNHNRGNVYTGNRTGNGDHTGNRTDGDSRGRADDPYTIFEHEPIERLQANAVVYSAARREIWLFGDCQAMVNGEQIPTMKQVDVLLGELRAFTTLALRHRDSGQTRHQPVFGAGATVRNTSISCDDSGSNGDPSVFADAAVAADSADTVASTDSADSAAPANAADPARAMIMPFLRLQSQFANVRGPYGYSVFDGFTDSAYPIRTVTVRPGDEVVLASDGFPLLKPTLADSEAALQRLKVEDPALISEYRSTKGFTPGYDSFDDCTYLRFVV</sequence>
<dbReference type="AlphaFoldDB" id="A0A087CYD4"/>
<keyword evidence="3" id="KW-1185">Reference proteome</keyword>
<gene>
    <name evidence="2" type="ORF">BREU_0387</name>
</gene>
<organism evidence="2 3">
    <name type="scientific">Bifidobacterium reuteri DSM 23975</name>
    <dbReference type="NCBI Taxonomy" id="1437610"/>
    <lineage>
        <taxon>Bacteria</taxon>
        <taxon>Bacillati</taxon>
        <taxon>Actinomycetota</taxon>
        <taxon>Actinomycetes</taxon>
        <taxon>Bifidobacteriales</taxon>
        <taxon>Bifidobacteriaceae</taxon>
        <taxon>Bifidobacterium</taxon>
    </lineage>
</organism>
<comment type="caution">
    <text evidence="2">The sequence shown here is derived from an EMBL/GenBank/DDBJ whole genome shotgun (WGS) entry which is preliminary data.</text>
</comment>
<dbReference type="RefSeq" id="WP_044089804.1">
    <property type="nucleotide sequence ID" value="NZ_JDUW01000014.1"/>
</dbReference>
<dbReference type="EMBL" id="JGZK01000001">
    <property type="protein sequence ID" value="KFI88284.1"/>
    <property type="molecule type" value="Genomic_DNA"/>
</dbReference>
<proteinExistence type="predicted"/>
<evidence type="ECO:0000313" key="3">
    <source>
        <dbReference type="Proteomes" id="UP000028984"/>
    </source>
</evidence>
<protein>
    <submittedName>
        <fullName evidence="2">Uncharacterized protein</fullName>
    </submittedName>
</protein>
<feature type="compositionally biased region" description="Polar residues" evidence="1">
    <location>
        <begin position="101"/>
        <end position="124"/>
    </location>
</feature>
<reference evidence="2 3" key="1">
    <citation type="submission" date="2014-03" db="EMBL/GenBank/DDBJ databases">
        <title>Genomics of Bifidobacteria.</title>
        <authorList>
            <person name="Ventura M."/>
            <person name="Milani C."/>
            <person name="Lugli G.A."/>
        </authorList>
    </citation>
    <scope>NUCLEOTIDE SEQUENCE [LARGE SCALE GENOMIC DNA]</scope>
    <source>
        <strain evidence="2 3">DSM 23975</strain>
    </source>
</reference>
<evidence type="ECO:0000313" key="2">
    <source>
        <dbReference type="EMBL" id="KFI88284.1"/>
    </source>
</evidence>
<dbReference type="STRING" id="1437610.BREU_0387"/>
<feature type="region of interest" description="Disordered" evidence="1">
    <location>
        <begin position="100"/>
        <end position="136"/>
    </location>
</feature>